<name>A0AAV5KZJ2_9ROSI</name>
<dbReference type="Proteomes" id="UP001054252">
    <property type="component" value="Unassembled WGS sequence"/>
</dbReference>
<dbReference type="AlphaFoldDB" id="A0AAV5KZJ2"/>
<protein>
    <submittedName>
        <fullName evidence="1">Uncharacterized protein</fullName>
    </submittedName>
</protein>
<proteinExistence type="predicted"/>
<evidence type="ECO:0000313" key="1">
    <source>
        <dbReference type="EMBL" id="GKV30359.1"/>
    </source>
</evidence>
<dbReference type="EMBL" id="BPVZ01000086">
    <property type="protein sequence ID" value="GKV30359.1"/>
    <property type="molecule type" value="Genomic_DNA"/>
</dbReference>
<sequence>MPPASTPNPPAPALLAENFWFSIVLSVSTEIECSVLCEEAIPRTGKPRGVTS</sequence>
<organism evidence="1 2">
    <name type="scientific">Rubroshorea leprosula</name>
    <dbReference type="NCBI Taxonomy" id="152421"/>
    <lineage>
        <taxon>Eukaryota</taxon>
        <taxon>Viridiplantae</taxon>
        <taxon>Streptophyta</taxon>
        <taxon>Embryophyta</taxon>
        <taxon>Tracheophyta</taxon>
        <taxon>Spermatophyta</taxon>
        <taxon>Magnoliopsida</taxon>
        <taxon>eudicotyledons</taxon>
        <taxon>Gunneridae</taxon>
        <taxon>Pentapetalae</taxon>
        <taxon>rosids</taxon>
        <taxon>malvids</taxon>
        <taxon>Malvales</taxon>
        <taxon>Dipterocarpaceae</taxon>
        <taxon>Rubroshorea</taxon>
    </lineage>
</organism>
<comment type="caution">
    <text evidence="1">The sequence shown here is derived from an EMBL/GenBank/DDBJ whole genome shotgun (WGS) entry which is preliminary data.</text>
</comment>
<gene>
    <name evidence="1" type="ORF">SLEP1_g39176</name>
</gene>
<reference evidence="1 2" key="1">
    <citation type="journal article" date="2021" name="Commun. Biol.">
        <title>The genome of Shorea leprosula (Dipterocarpaceae) highlights the ecological relevance of drought in aseasonal tropical rainforests.</title>
        <authorList>
            <person name="Ng K.K.S."/>
            <person name="Kobayashi M.J."/>
            <person name="Fawcett J.A."/>
            <person name="Hatakeyama M."/>
            <person name="Paape T."/>
            <person name="Ng C.H."/>
            <person name="Ang C.C."/>
            <person name="Tnah L.H."/>
            <person name="Lee C.T."/>
            <person name="Nishiyama T."/>
            <person name="Sese J."/>
            <person name="O'Brien M.J."/>
            <person name="Copetti D."/>
            <person name="Mohd Noor M.I."/>
            <person name="Ong R.C."/>
            <person name="Putra M."/>
            <person name="Sireger I.Z."/>
            <person name="Indrioko S."/>
            <person name="Kosugi Y."/>
            <person name="Izuno A."/>
            <person name="Isagi Y."/>
            <person name="Lee S.L."/>
            <person name="Shimizu K.K."/>
        </authorList>
    </citation>
    <scope>NUCLEOTIDE SEQUENCE [LARGE SCALE GENOMIC DNA]</scope>
    <source>
        <strain evidence="1">214</strain>
    </source>
</reference>
<evidence type="ECO:0000313" key="2">
    <source>
        <dbReference type="Proteomes" id="UP001054252"/>
    </source>
</evidence>
<keyword evidence="2" id="KW-1185">Reference proteome</keyword>
<accession>A0AAV5KZJ2</accession>